<evidence type="ECO:0000256" key="1">
    <source>
        <dbReference type="SAM" id="MobiDB-lite"/>
    </source>
</evidence>
<dbReference type="AlphaFoldDB" id="A0A7X0JNY2"/>
<proteinExistence type="predicted"/>
<dbReference type="Proteomes" id="UP000585437">
    <property type="component" value="Unassembled WGS sequence"/>
</dbReference>
<gene>
    <name evidence="2" type="ORF">F4695_003638</name>
</gene>
<reference evidence="2 3" key="1">
    <citation type="submission" date="2020-08" db="EMBL/GenBank/DDBJ databases">
        <title>The Agave Microbiome: Exploring the role of microbial communities in plant adaptations to desert environments.</title>
        <authorList>
            <person name="Partida-Martinez L.P."/>
        </authorList>
    </citation>
    <scope>NUCLEOTIDE SEQUENCE [LARGE SCALE GENOMIC DNA]</scope>
    <source>
        <strain evidence="2 3">AS3.12</strain>
    </source>
</reference>
<feature type="region of interest" description="Disordered" evidence="1">
    <location>
        <begin position="1"/>
        <end position="57"/>
    </location>
</feature>
<comment type="caution">
    <text evidence="2">The sequence shown here is derived from an EMBL/GenBank/DDBJ whole genome shotgun (WGS) entry which is preliminary data.</text>
</comment>
<sequence length="57" mass="6134">MKAVSTDPTRYNQGEHGGASSDCNMRLSRYDDPAPHQRLSNIGDGVASAITGNEPMR</sequence>
<evidence type="ECO:0000313" key="3">
    <source>
        <dbReference type="Proteomes" id="UP000585437"/>
    </source>
</evidence>
<organism evidence="2 3">
    <name type="scientific">Rhizobium soli</name>
    <dbReference type="NCBI Taxonomy" id="424798"/>
    <lineage>
        <taxon>Bacteria</taxon>
        <taxon>Pseudomonadati</taxon>
        <taxon>Pseudomonadota</taxon>
        <taxon>Alphaproteobacteria</taxon>
        <taxon>Hyphomicrobiales</taxon>
        <taxon>Rhizobiaceae</taxon>
        <taxon>Rhizobium/Agrobacterium group</taxon>
        <taxon>Rhizobium</taxon>
    </lineage>
</organism>
<accession>A0A7X0JNY2</accession>
<keyword evidence="3" id="KW-1185">Reference proteome</keyword>
<protein>
    <submittedName>
        <fullName evidence="2">Uncharacterized protein</fullName>
    </submittedName>
</protein>
<dbReference type="EMBL" id="JACHBU010000007">
    <property type="protein sequence ID" value="MBB6510252.1"/>
    <property type="molecule type" value="Genomic_DNA"/>
</dbReference>
<name>A0A7X0JNY2_9HYPH</name>
<evidence type="ECO:0000313" key="2">
    <source>
        <dbReference type="EMBL" id="MBB6510252.1"/>
    </source>
</evidence>
<feature type="compositionally biased region" description="Polar residues" evidence="1">
    <location>
        <begin position="1"/>
        <end position="12"/>
    </location>
</feature>